<reference evidence="1 2" key="1">
    <citation type="submission" date="2012-08" db="EMBL/GenBank/DDBJ databases">
        <title>The genome of cave-isolated P. fluorescens strain R124 demonstrates phenotypic adaptation to the mineral environment.</title>
        <authorList>
            <person name="Barton M.D."/>
            <person name="Petronio M."/>
            <person name="Giarrizzo J.G."/>
            <person name="Bowling B.V."/>
            <person name="Barton H.A."/>
        </authorList>
    </citation>
    <scope>NUCLEOTIDE SEQUENCE [LARGE SCALE GENOMIC DNA]</scope>
    <source>
        <strain evidence="1 2">R124</strain>
    </source>
</reference>
<proteinExistence type="predicted"/>
<name>A0A7U9CWN1_PSEFL</name>
<dbReference type="AlphaFoldDB" id="A0A7U9CWN1"/>
<organism evidence="1 2">
    <name type="scientific">Pseudomonas fluorescens R124</name>
    <dbReference type="NCBI Taxonomy" id="743713"/>
    <lineage>
        <taxon>Bacteria</taxon>
        <taxon>Pseudomonadati</taxon>
        <taxon>Pseudomonadota</taxon>
        <taxon>Gammaproteobacteria</taxon>
        <taxon>Pseudomonadales</taxon>
        <taxon>Pseudomonadaceae</taxon>
        <taxon>Pseudomonas</taxon>
    </lineage>
</organism>
<evidence type="ECO:0000313" key="1">
    <source>
        <dbReference type="EMBL" id="EJZ59887.1"/>
    </source>
</evidence>
<dbReference type="EMBL" id="CM001561">
    <property type="protein sequence ID" value="EJZ59887.1"/>
    <property type="molecule type" value="Genomic_DNA"/>
</dbReference>
<accession>A0A7U9CWN1</accession>
<dbReference type="Proteomes" id="UP000006045">
    <property type="component" value="Chromosome"/>
</dbReference>
<sequence>MGGKLWSAINLVGGDQISLRKLVLPEEGENFRNWTSSDLWNRASKYSIQDVLAL</sequence>
<gene>
    <name evidence="1" type="ORF">I1A_004241</name>
</gene>
<evidence type="ECO:0000313" key="2">
    <source>
        <dbReference type="Proteomes" id="UP000006045"/>
    </source>
</evidence>
<protein>
    <submittedName>
        <fullName evidence="1">Uncharacterized protein</fullName>
    </submittedName>
</protein>